<comment type="caution">
    <text evidence="2">The sequence shown here is derived from an EMBL/GenBank/DDBJ whole genome shotgun (WGS) entry which is preliminary data.</text>
</comment>
<protein>
    <submittedName>
        <fullName evidence="2">Uncharacterized protein</fullName>
    </submittedName>
</protein>
<sequence length="299" mass="33573">MASLSTSGPPSNCPFVFITVVSSQRTVASLHLNYDDFKSNHLLPTTNSCDWRFTLNLWPKDSSKRSYAEVVSSSTSLESEHFHATNRTSLKNFTPTVRSEVKKEGKKDDFDCNKIGEACGGFIEAAPETVDKAELTEDLIKVKDNYTRRTSHAERQNLKGKKELNEINLVVDLGHISPLSDTNFSSPEGSSYTPSSLSPTESEIVKDSLGNMVMSDQEEWEKQSLKNQGEENDEEANFKRKLTKWLKDNNLRLSSEFISTCDDVVDPLQIVPPNLNFEKMNDDVIDGEEQDTMGQTVYP</sequence>
<evidence type="ECO:0000256" key="1">
    <source>
        <dbReference type="SAM" id="MobiDB-lite"/>
    </source>
</evidence>
<dbReference type="AlphaFoldDB" id="A0A5A7U3I3"/>
<reference evidence="2 3" key="1">
    <citation type="submission" date="2019-08" db="EMBL/GenBank/DDBJ databases">
        <title>Draft genome sequences of two oriental melons (Cucumis melo L. var makuwa).</title>
        <authorList>
            <person name="Kwon S.-Y."/>
        </authorList>
    </citation>
    <scope>NUCLEOTIDE SEQUENCE [LARGE SCALE GENOMIC DNA]</scope>
    <source>
        <strain evidence="3">cv. SW 3</strain>
        <tissue evidence="2">Leaf</tissue>
    </source>
</reference>
<gene>
    <name evidence="2" type="ORF">E6C27_scaffold385G00750</name>
</gene>
<dbReference type="Proteomes" id="UP000321393">
    <property type="component" value="Unassembled WGS sequence"/>
</dbReference>
<evidence type="ECO:0000313" key="2">
    <source>
        <dbReference type="EMBL" id="KAA0048009.1"/>
    </source>
</evidence>
<dbReference type="EMBL" id="SSTE01013029">
    <property type="protein sequence ID" value="KAA0048009.1"/>
    <property type="molecule type" value="Genomic_DNA"/>
</dbReference>
<feature type="region of interest" description="Disordered" evidence="1">
    <location>
        <begin position="178"/>
        <end position="201"/>
    </location>
</feature>
<feature type="compositionally biased region" description="Low complexity" evidence="1">
    <location>
        <begin position="185"/>
        <end position="201"/>
    </location>
</feature>
<accession>A0A5A7U3I3</accession>
<name>A0A5A7U3I3_CUCMM</name>
<proteinExistence type="predicted"/>
<organism evidence="2 3">
    <name type="scientific">Cucumis melo var. makuwa</name>
    <name type="common">Oriental melon</name>
    <dbReference type="NCBI Taxonomy" id="1194695"/>
    <lineage>
        <taxon>Eukaryota</taxon>
        <taxon>Viridiplantae</taxon>
        <taxon>Streptophyta</taxon>
        <taxon>Embryophyta</taxon>
        <taxon>Tracheophyta</taxon>
        <taxon>Spermatophyta</taxon>
        <taxon>Magnoliopsida</taxon>
        <taxon>eudicotyledons</taxon>
        <taxon>Gunneridae</taxon>
        <taxon>Pentapetalae</taxon>
        <taxon>rosids</taxon>
        <taxon>fabids</taxon>
        <taxon>Cucurbitales</taxon>
        <taxon>Cucurbitaceae</taxon>
        <taxon>Benincaseae</taxon>
        <taxon>Cucumis</taxon>
    </lineage>
</organism>
<evidence type="ECO:0000313" key="3">
    <source>
        <dbReference type="Proteomes" id="UP000321393"/>
    </source>
</evidence>